<name>A0A3M2LXX5_9ACTN</name>
<dbReference type="Gene3D" id="3.40.50.300">
    <property type="entry name" value="P-loop containing nucleotide triphosphate hydrolases"/>
    <property type="match status" value="2"/>
</dbReference>
<dbReference type="SUPFAM" id="SSF52540">
    <property type="entry name" value="P-loop containing nucleoside triphosphate hydrolases"/>
    <property type="match status" value="2"/>
</dbReference>
<keyword evidence="5" id="KW-0997">Cell inner membrane</keyword>
<dbReference type="GO" id="GO:0005886">
    <property type="term" value="C:plasma membrane"/>
    <property type="evidence" value="ECO:0007669"/>
    <property type="project" value="UniProtKB-SubCell"/>
</dbReference>
<comment type="similarity">
    <text evidence="2">Belongs to the ABC transporter superfamily.</text>
</comment>
<evidence type="ECO:0000256" key="10">
    <source>
        <dbReference type="SAM" id="MobiDB-lite"/>
    </source>
</evidence>
<evidence type="ECO:0000256" key="3">
    <source>
        <dbReference type="ARBA" id="ARBA00022448"/>
    </source>
</evidence>
<feature type="domain" description="ABC transporter" evidence="11">
    <location>
        <begin position="295"/>
        <end position="566"/>
    </location>
</feature>
<dbReference type="InterPro" id="IPR003439">
    <property type="entry name" value="ABC_transporter-like_ATP-bd"/>
</dbReference>
<keyword evidence="6" id="KW-0547">Nucleotide-binding</keyword>
<feature type="compositionally biased region" description="Basic residues" evidence="10">
    <location>
        <begin position="1"/>
        <end position="10"/>
    </location>
</feature>
<keyword evidence="3" id="KW-0813">Transport</keyword>
<accession>A0A3M2LXX5</accession>
<keyword evidence="8" id="KW-1278">Translocase</keyword>
<protein>
    <submittedName>
        <fullName evidence="12">ABC transporter ATP-binding protein</fullName>
    </submittedName>
</protein>
<evidence type="ECO:0000256" key="7">
    <source>
        <dbReference type="ARBA" id="ARBA00022840"/>
    </source>
</evidence>
<evidence type="ECO:0000256" key="5">
    <source>
        <dbReference type="ARBA" id="ARBA00022519"/>
    </source>
</evidence>
<evidence type="ECO:0000256" key="4">
    <source>
        <dbReference type="ARBA" id="ARBA00022475"/>
    </source>
</evidence>
<dbReference type="Pfam" id="PF00005">
    <property type="entry name" value="ABC_tran"/>
    <property type="match status" value="3"/>
</dbReference>
<organism evidence="12 13">
    <name type="scientific">Actinomadura harenae</name>
    <dbReference type="NCBI Taxonomy" id="2483351"/>
    <lineage>
        <taxon>Bacteria</taxon>
        <taxon>Bacillati</taxon>
        <taxon>Actinomycetota</taxon>
        <taxon>Actinomycetes</taxon>
        <taxon>Streptosporangiales</taxon>
        <taxon>Thermomonosporaceae</taxon>
        <taxon>Actinomadura</taxon>
    </lineage>
</organism>
<comment type="subcellular location">
    <subcellularLocation>
        <location evidence="1">Cell membrane</location>
        <topology evidence="1">Peripheral membrane protein</topology>
    </subcellularLocation>
</comment>
<feature type="region of interest" description="Disordered" evidence="10">
    <location>
        <begin position="1"/>
        <end position="24"/>
    </location>
</feature>
<reference evidence="12 13" key="1">
    <citation type="submission" date="2018-10" db="EMBL/GenBank/DDBJ databases">
        <title>Isolation from soil.</title>
        <authorList>
            <person name="Hu J."/>
        </authorList>
    </citation>
    <scope>NUCLEOTIDE SEQUENCE [LARGE SCALE GENOMIC DNA]</scope>
    <source>
        <strain evidence="12 13">NEAU-Ht49</strain>
    </source>
</reference>
<dbReference type="PROSITE" id="PS00211">
    <property type="entry name" value="ABC_TRANSPORTER_1"/>
    <property type="match status" value="2"/>
</dbReference>
<dbReference type="SMART" id="SM00382">
    <property type="entry name" value="AAA"/>
    <property type="match status" value="2"/>
</dbReference>
<dbReference type="InterPro" id="IPR027417">
    <property type="entry name" value="P-loop_NTPase"/>
</dbReference>
<dbReference type="PROSITE" id="PS50893">
    <property type="entry name" value="ABC_TRANSPORTER_2"/>
    <property type="match status" value="2"/>
</dbReference>
<dbReference type="AlphaFoldDB" id="A0A3M2LXX5"/>
<evidence type="ECO:0000259" key="11">
    <source>
        <dbReference type="PROSITE" id="PS50893"/>
    </source>
</evidence>
<dbReference type="Proteomes" id="UP000282674">
    <property type="component" value="Unassembled WGS sequence"/>
</dbReference>
<sequence length="582" mass="61738">MVHRRVPGRVRGRDDPRGQRPGVGVRARRRERLVNALTLKALTIDVPGRRVVDGLDLTVPRGRVVALAGPSGSGKSLTARSVVGLNREGVRAGGAIMLGETDLLTLPERELRAVRGRRVGYAFQDAVASLNPTITIGRHLTETVRAHRAAADGRDALRRCGLDPDAVWHARPYELSGGQAQRAALALATVLGPDLLIADEVTTALDPVTQAEVLDAVRAQARDEDRAVLLITHDLAVAARWADEIAVITEGRVVEQGPPGTVLGEPRHPFTRALASAARLEPSAREPGERGETAVSLRGVRRVLGGRARTTVALDGVDLDVREGEAVAVVGRSGSGKSTLVGVLAALDRPQDGRVLAGGPDARARNARSLRGPDVRSLGGPDARSLRGSDVWALRGSDVWSLRDRDRRALRRRTGLVFQDALASFDPRHTVRQVIAEAGATAADVDALLTRVGLDPALAGRMPRTLSGGERQRVALARALASRPRVLLADEPTTGLDVIAQERVLALLDELRRDEGLAIVFVTHDLRVARRVADRVVVLAGGRVVDDLPAAALDSAALDSGAVSPETAALLASTPSLRLPTS</sequence>
<keyword evidence="13" id="KW-1185">Reference proteome</keyword>
<dbReference type="GO" id="GO:0016887">
    <property type="term" value="F:ATP hydrolysis activity"/>
    <property type="evidence" value="ECO:0007669"/>
    <property type="project" value="InterPro"/>
</dbReference>
<gene>
    <name evidence="12" type="ORF">EBO15_20365</name>
</gene>
<evidence type="ECO:0000256" key="9">
    <source>
        <dbReference type="ARBA" id="ARBA00023136"/>
    </source>
</evidence>
<dbReference type="InterPro" id="IPR050388">
    <property type="entry name" value="ABC_Ni/Peptide_Import"/>
</dbReference>
<evidence type="ECO:0000313" key="13">
    <source>
        <dbReference type="Proteomes" id="UP000282674"/>
    </source>
</evidence>
<evidence type="ECO:0000256" key="8">
    <source>
        <dbReference type="ARBA" id="ARBA00022967"/>
    </source>
</evidence>
<keyword evidence="7 12" id="KW-0067">ATP-binding</keyword>
<dbReference type="PANTHER" id="PTHR43297:SF14">
    <property type="entry name" value="ATPASE AAA-TYPE CORE DOMAIN-CONTAINING PROTEIN"/>
    <property type="match status" value="1"/>
</dbReference>
<keyword evidence="9" id="KW-0472">Membrane</keyword>
<comment type="caution">
    <text evidence="12">The sequence shown here is derived from an EMBL/GenBank/DDBJ whole genome shotgun (WGS) entry which is preliminary data.</text>
</comment>
<dbReference type="InterPro" id="IPR017871">
    <property type="entry name" value="ABC_transporter-like_CS"/>
</dbReference>
<dbReference type="EMBL" id="RFFG01000035">
    <property type="protein sequence ID" value="RMI42187.1"/>
    <property type="molecule type" value="Genomic_DNA"/>
</dbReference>
<evidence type="ECO:0000313" key="12">
    <source>
        <dbReference type="EMBL" id="RMI42187.1"/>
    </source>
</evidence>
<feature type="domain" description="ABC transporter" evidence="11">
    <location>
        <begin position="37"/>
        <end position="275"/>
    </location>
</feature>
<feature type="region of interest" description="Disordered" evidence="10">
    <location>
        <begin position="358"/>
        <end position="382"/>
    </location>
</feature>
<dbReference type="PANTHER" id="PTHR43297">
    <property type="entry name" value="OLIGOPEPTIDE TRANSPORT ATP-BINDING PROTEIN APPD"/>
    <property type="match status" value="1"/>
</dbReference>
<proteinExistence type="inferred from homology"/>
<evidence type="ECO:0000256" key="6">
    <source>
        <dbReference type="ARBA" id="ARBA00022741"/>
    </source>
</evidence>
<dbReference type="InterPro" id="IPR003593">
    <property type="entry name" value="AAA+_ATPase"/>
</dbReference>
<evidence type="ECO:0000256" key="2">
    <source>
        <dbReference type="ARBA" id="ARBA00005417"/>
    </source>
</evidence>
<dbReference type="CDD" id="cd03257">
    <property type="entry name" value="ABC_NikE_OppD_transporters"/>
    <property type="match status" value="1"/>
</dbReference>
<evidence type="ECO:0000256" key="1">
    <source>
        <dbReference type="ARBA" id="ARBA00004202"/>
    </source>
</evidence>
<dbReference type="GO" id="GO:0005524">
    <property type="term" value="F:ATP binding"/>
    <property type="evidence" value="ECO:0007669"/>
    <property type="project" value="UniProtKB-KW"/>
</dbReference>
<keyword evidence="4" id="KW-1003">Cell membrane</keyword>